<proteinExistence type="predicted"/>
<dbReference type="FunFam" id="3.30.565.10:FF:000006">
    <property type="entry name" value="Sensor histidine kinase WalK"/>
    <property type="match status" value="1"/>
</dbReference>
<dbReference type="AlphaFoldDB" id="A0A9X2PYY4"/>
<evidence type="ECO:0000313" key="10">
    <source>
        <dbReference type="EMBL" id="MCS3710289.1"/>
    </source>
</evidence>
<evidence type="ECO:0000256" key="7">
    <source>
        <dbReference type="SAM" id="Phobius"/>
    </source>
</evidence>
<dbReference type="GO" id="GO:0000155">
    <property type="term" value="F:phosphorelay sensor kinase activity"/>
    <property type="evidence" value="ECO:0007669"/>
    <property type="project" value="InterPro"/>
</dbReference>
<dbReference type="GO" id="GO:0005886">
    <property type="term" value="C:plasma membrane"/>
    <property type="evidence" value="ECO:0007669"/>
    <property type="project" value="TreeGrafter"/>
</dbReference>
<protein>
    <recommendedName>
        <fullName evidence="2">histidine kinase</fullName>
        <ecNumber evidence="2">2.7.13.3</ecNumber>
    </recommendedName>
</protein>
<keyword evidence="7" id="KW-1133">Transmembrane helix</keyword>
<name>A0A9X2PYY4_9BACT</name>
<dbReference type="CDD" id="cd00082">
    <property type="entry name" value="HisKA"/>
    <property type="match status" value="1"/>
</dbReference>
<evidence type="ECO:0000313" key="11">
    <source>
        <dbReference type="Proteomes" id="UP001155027"/>
    </source>
</evidence>
<comment type="catalytic activity">
    <reaction evidence="1">
        <text>ATP + protein L-histidine = ADP + protein N-phospho-L-histidine.</text>
        <dbReference type="EC" id="2.7.13.3"/>
    </reaction>
</comment>
<keyword evidence="5 9" id="KW-0418">Kinase</keyword>
<dbReference type="SMART" id="SM00387">
    <property type="entry name" value="HATPase_c"/>
    <property type="match status" value="1"/>
</dbReference>
<evidence type="ECO:0000256" key="3">
    <source>
        <dbReference type="ARBA" id="ARBA00022553"/>
    </source>
</evidence>
<feature type="transmembrane region" description="Helical" evidence="7">
    <location>
        <begin position="42"/>
        <end position="60"/>
    </location>
</feature>
<evidence type="ECO:0000259" key="8">
    <source>
        <dbReference type="PROSITE" id="PS50109"/>
    </source>
</evidence>
<dbReference type="Gene3D" id="1.10.287.130">
    <property type="match status" value="1"/>
</dbReference>
<accession>A0A9X2PYY4</accession>
<dbReference type="InterPro" id="IPR050351">
    <property type="entry name" value="BphY/WalK/GraS-like"/>
</dbReference>
<dbReference type="InterPro" id="IPR036890">
    <property type="entry name" value="HATPase_C_sf"/>
</dbReference>
<feature type="domain" description="Histidine kinase" evidence="8">
    <location>
        <begin position="127"/>
        <end position="345"/>
    </location>
</feature>
<keyword evidence="6" id="KW-0902">Two-component regulatory system</keyword>
<dbReference type="InterPro" id="IPR003594">
    <property type="entry name" value="HATPase_dom"/>
</dbReference>
<dbReference type="EMBL" id="JANUAU010000012">
    <property type="protein sequence ID" value="MCS3679129.1"/>
    <property type="molecule type" value="Genomic_DNA"/>
</dbReference>
<dbReference type="PANTHER" id="PTHR45453:SF1">
    <property type="entry name" value="PHOSPHATE REGULON SENSOR PROTEIN PHOR"/>
    <property type="match status" value="1"/>
</dbReference>
<evidence type="ECO:0000256" key="1">
    <source>
        <dbReference type="ARBA" id="ARBA00000085"/>
    </source>
</evidence>
<dbReference type="EC" id="2.7.13.3" evidence="2"/>
<keyword evidence="7" id="KW-0812">Transmembrane</keyword>
<dbReference type="GO" id="GO:0004721">
    <property type="term" value="F:phosphoprotein phosphatase activity"/>
    <property type="evidence" value="ECO:0007669"/>
    <property type="project" value="TreeGrafter"/>
</dbReference>
<dbReference type="CDD" id="cd00075">
    <property type="entry name" value="HATPase"/>
    <property type="match status" value="1"/>
</dbReference>
<keyword evidence="3" id="KW-0597">Phosphoprotein</keyword>
<dbReference type="Pfam" id="PF02518">
    <property type="entry name" value="HATPase_c"/>
    <property type="match status" value="1"/>
</dbReference>
<keyword evidence="7" id="KW-0472">Membrane</keyword>
<dbReference type="EMBL" id="JANUAE010000006">
    <property type="protein sequence ID" value="MCS3710289.1"/>
    <property type="molecule type" value="Genomic_DNA"/>
</dbReference>
<dbReference type="Pfam" id="PF00512">
    <property type="entry name" value="HisKA"/>
    <property type="match status" value="1"/>
</dbReference>
<dbReference type="SUPFAM" id="SSF47384">
    <property type="entry name" value="Homodimeric domain of signal transducing histidine kinase"/>
    <property type="match status" value="1"/>
</dbReference>
<gene>
    <name evidence="10" type="ORF">GGP61_001899</name>
    <name evidence="9" type="ORF">GGP71_003077</name>
</gene>
<organism evidence="9 11">
    <name type="scientific">Salinibacter ruber</name>
    <dbReference type="NCBI Taxonomy" id="146919"/>
    <lineage>
        <taxon>Bacteria</taxon>
        <taxon>Pseudomonadati</taxon>
        <taxon>Rhodothermota</taxon>
        <taxon>Rhodothermia</taxon>
        <taxon>Rhodothermales</taxon>
        <taxon>Salinibacteraceae</taxon>
        <taxon>Salinibacter</taxon>
    </lineage>
</organism>
<sequence length="352" mass="38783">MSFVPRLPPFVSRLGLKLGATAGLIAGLGAVAVSSASGGSAALLGLGTAVLVYAASHVWLHRRLRHLQGVLHEIRTHEFAAETPPSGPHGDELSTLLWEVYRTGQSLETEIQELKEMESYRREFIGNVSHELKTPIFSVQGFAETLLDGALDDESVNRTFLKKILHHANRLDSLARDLSTITKIETDELDMSNEAFNVAELFDAAIESVEIRAEEKGIMPRQRVAPDLPQIYGDFDRLRRVLVNLVDNAIKYNQDGGTVQLEAESQNDEVVIRVVDDGIGISPDHLPRLTERFYRVDKSRSRNQGGTGLGLAIVKHILAAHDRELHVESAPEEGSTFYFTLPTSPQPSLQPA</sequence>
<dbReference type="SMART" id="SM00388">
    <property type="entry name" value="HisKA"/>
    <property type="match status" value="1"/>
</dbReference>
<comment type="caution">
    <text evidence="9">The sequence shown here is derived from an EMBL/GenBank/DDBJ whole genome shotgun (WGS) entry which is preliminary data.</text>
</comment>
<dbReference type="RefSeq" id="WP_013061460.1">
    <property type="nucleotide sequence ID" value="NZ_CALTSD010000002.1"/>
</dbReference>
<dbReference type="Proteomes" id="UP001155057">
    <property type="component" value="Unassembled WGS sequence"/>
</dbReference>
<evidence type="ECO:0000256" key="2">
    <source>
        <dbReference type="ARBA" id="ARBA00012438"/>
    </source>
</evidence>
<dbReference type="PROSITE" id="PS50109">
    <property type="entry name" value="HIS_KIN"/>
    <property type="match status" value="1"/>
</dbReference>
<evidence type="ECO:0000256" key="4">
    <source>
        <dbReference type="ARBA" id="ARBA00022679"/>
    </source>
</evidence>
<keyword evidence="4 9" id="KW-0808">Transferase</keyword>
<dbReference type="PANTHER" id="PTHR45453">
    <property type="entry name" value="PHOSPHATE REGULON SENSOR PROTEIN PHOR"/>
    <property type="match status" value="1"/>
</dbReference>
<dbReference type="SUPFAM" id="SSF55874">
    <property type="entry name" value="ATPase domain of HSP90 chaperone/DNA topoisomerase II/histidine kinase"/>
    <property type="match status" value="1"/>
</dbReference>
<dbReference type="InterPro" id="IPR004358">
    <property type="entry name" value="Sig_transdc_His_kin-like_C"/>
</dbReference>
<reference evidence="9" key="1">
    <citation type="submission" date="2022-08" db="EMBL/GenBank/DDBJ databases">
        <title>Genomic Encyclopedia of Type Strains, Phase V (KMG-V): Genome sequencing to study the core and pangenomes of soil and plant-associated prokaryotes.</title>
        <authorList>
            <person name="Whitman W."/>
        </authorList>
    </citation>
    <scope>NUCLEOTIDE SEQUENCE</scope>
    <source>
        <strain evidence="9">0</strain>
        <strain evidence="10">SP3049</strain>
    </source>
</reference>
<dbReference type="Gene3D" id="3.30.565.10">
    <property type="entry name" value="Histidine kinase-like ATPase, C-terminal domain"/>
    <property type="match status" value="1"/>
</dbReference>
<evidence type="ECO:0000256" key="5">
    <source>
        <dbReference type="ARBA" id="ARBA00022777"/>
    </source>
</evidence>
<evidence type="ECO:0000313" key="9">
    <source>
        <dbReference type="EMBL" id="MCS3679129.1"/>
    </source>
</evidence>
<evidence type="ECO:0000256" key="6">
    <source>
        <dbReference type="ARBA" id="ARBA00023012"/>
    </source>
</evidence>
<dbReference type="InterPro" id="IPR003661">
    <property type="entry name" value="HisK_dim/P_dom"/>
</dbReference>
<dbReference type="Proteomes" id="UP001155027">
    <property type="component" value="Unassembled WGS sequence"/>
</dbReference>
<dbReference type="GO" id="GO:0016036">
    <property type="term" value="P:cellular response to phosphate starvation"/>
    <property type="evidence" value="ECO:0007669"/>
    <property type="project" value="TreeGrafter"/>
</dbReference>
<dbReference type="InterPro" id="IPR005467">
    <property type="entry name" value="His_kinase_dom"/>
</dbReference>
<dbReference type="InterPro" id="IPR036097">
    <property type="entry name" value="HisK_dim/P_sf"/>
</dbReference>
<dbReference type="PRINTS" id="PR00344">
    <property type="entry name" value="BCTRLSENSOR"/>
</dbReference>